<evidence type="ECO:0000256" key="6">
    <source>
        <dbReference type="ARBA" id="ARBA00023180"/>
    </source>
</evidence>
<feature type="compositionally biased region" description="Basic and acidic residues" evidence="7">
    <location>
        <begin position="216"/>
        <end position="236"/>
    </location>
</feature>
<organism evidence="9 10">
    <name type="scientific">Ameiurus melas</name>
    <name type="common">Black bullhead</name>
    <name type="synonym">Silurus melas</name>
    <dbReference type="NCBI Taxonomy" id="219545"/>
    <lineage>
        <taxon>Eukaryota</taxon>
        <taxon>Metazoa</taxon>
        <taxon>Chordata</taxon>
        <taxon>Craniata</taxon>
        <taxon>Vertebrata</taxon>
        <taxon>Euteleostomi</taxon>
        <taxon>Actinopterygii</taxon>
        <taxon>Neopterygii</taxon>
        <taxon>Teleostei</taxon>
        <taxon>Ostariophysi</taxon>
        <taxon>Siluriformes</taxon>
        <taxon>Ictaluridae</taxon>
        <taxon>Ameiurus</taxon>
    </lineage>
</organism>
<dbReference type="InterPro" id="IPR002035">
    <property type="entry name" value="VWF_A"/>
</dbReference>
<dbReference type="PRINTS" id="PR00453">
    <property type="entry name" value="VWFADOMAIN"/>
</dbReference>
<dbReference type="AlphaFoldDB" id="A0A7J6A9Q0"/>
<dbReference type="SUPFAM" id="SSF49265">
    <property type="entry name" value="Fibronectin type III"/>
    <property type="match status" value="2"/>
</dbReference>
<dbReference type="CDD" id="cd01482">
    <property type="entry name" value="vWA_collagen_alphaI-XII-like"/>
    <property type="match status" value="1"/>
</dbReference>
<name>A0A7J6A9Q0_AMEME</name>
<dbReference type="Gene3D" id="3.40.50.410">
    <property type="entry name" value="von Willebrand factor, type A domain"/>
    <property type="match status" value="1"/>
</dbReference>
<feature type="region of interest" description="Disordered" evidence="7">
    <location>
        <begin position="144"/>
        <end position="167"/>
    </location>
</feature>
<evidence type="ECO:0000256" key="4">
    <source>
        <dbReference type="ARBA" id="ARBA00022737"/>
    </source>
</evidence>
<comment type="subcellular location">
    <subcellularLocation>
        <location evidence="1">Secreted</location>
        <location evidence="1">Extracellular space</location>
        <location evidence="1">Extracellular matrix</location>
    </subcellularLocation>
</comment>
<evidence type="ECO:0000256" key="2">
    <source>
        <dbReference type="ARBA" id="ARBA00022525"/>
    </source>
</evidence>
<keyword evidence="3" id="KW-0272">Extracellular matrix</keyword>
<evidence type="ECO:0000313" key="9">
    <source>
        <dbReference type="EMBL" id="KAF4078168.1"/>
    </source>
</evidence>
<proteinExistence type="predicted"/>
<evidence type="ECO:0000256" key="1">
    <source>
        <dbReference type="ARBA" id="ARBA00004498"/>
    </source>
</evidence>
<keyword evidence="2" id="KW-0964">Secreted</keyword>
<keyword evidence="4" id="KW-0677">Repeat</keyword>
<dbReference type="SMART" id="SM00327">
    <property type="entry name" value="VWA"/>
    <property type="match status" value="1"/>
</dbReference>
<dbReference type="InterPro" id="IPR036465">
    <property type="entry name" value="vWFA_dom_sf"/>
</dbReference>
<comment type="caution">
    <text evidence="9">The sequence shown here is derived from an EMBL/GenBank/DDBJ whole genome shotgun (WGS) entry which is preliminary data.</text>
</comment>
<feature type="region of interest" description="Disordered" evidence="7">
    <location>
        <begin position="181"/>
        <end position="250"/>
    </location>
</feature>
<evidence type="ECO:0000256" key="7">
    <source>
        <dbReference type="SAM" id="MobiDB-lite"/>
    </source>
</evidence>
<evidence type="ECO:0000259" key="8">
    <source>
        <dbReference type="PROSITE" id="PS50234"/>
    </source>
</evidence>
<dbReference type="InterPro" id="IPR036116">
    <property type="entry name" value="FN3_sf"/>
</dbReference>
<dbReference type="Pfam" id="PF00041">
    <property type="entry name" value="fn3"/>
    <property type="match status" value="1"/>
</dbReference>
<reference evidence="9 10" key="1">
    <citation type="submission" date="2020-02" db="EMBL/GenBank/DDBJ databases">
        <title>A chromosome-scale genome assembly of the black bullhead catfish (Ameiurus melas).</title>
        <authorList>
            <person name="Wen M."/>
            <person name="Zham M."/>
            <person name="Cabau C."/>
            <person name="Klopp C."/>
            <person name="Donnadieu C."/>
            <person name="Roques C."/>
            <person name="Bouchez O."/>
            <person name="Lampietro C."/>
            <person name="Jouanno E."/>
            <person name="Herpin A."/>
            <person name="Louis A."/>
            <person name="Berthelot C."/>
            <person name="Parey E."/>
            <person name="Roest-Crollius H."/>
            <person name="Braasch I."/>
            <person name="Postlethwait J."/>
            <person name="Robinson-Rechavi M."/>
            <person name="Echchiki A."/>
            <person name="Begum T."/>
            <person name="Montfort J."/>
            <person name="Schartl M."/>
            <person name="Bobe J."/>
            <person name="Guiguen Y."/>
        </authorList>
    </citation>
    <scope>NUCLEOTIDE SEQUENCE [LARGE SCALE GENOMIC DNA]</scope>
    <source>
        <strain evidence="9">M_S1</strain>
        <tissue evidence="9">Blood</tissue>
    </source>
</reference>
<dbReference type="PROSITE" id="PS50234">
    <property type="entry name" value="VWFA"/>
    <property type="match status" value="1"/>
</dbReference>
<dbReference type="InterPro" id="IPR003961">
    <property type="entry name" value="FN3_dom"/>
</dbReference>
<feature type="domain" description="VWFA" evidence="8">
    <location>
        <begin position="261"/>
        <end position="433"/>
    </location>
</feature>
<dbReference type="PANTHER" id="PTHR24020:SF39">
    <property type="entry name" value="COLLAGEN ALPHA-1(XX) CHAIN"/>
    <property type="match status" value="1"/>
</dbReference>
<evidence type="ECO:0000313" key="10">
    <source>
        <dbReference type="Proteomes" id="UP000593565"/>
    </source>
</evidence>
<dbReference type="FunFam" id="3.40.50.410:FF:000001">
    <property type="entry name" value="Collagen, type XII, alpha 1"/>
    <property type="match status" value="1"/>
</dbReference>
<protein>
    <recommendedName>
        <fullName evidence="8">VWFA domain-containing protein</fullName>
    </recommendedName>
</protein>
<dbReference type="Pfam" id="PF00092">
    <property type="entry name" value="VWA"/>
    <property type="match status" value="1"/>
</dbReference>
<feature type="region of interest" description="Disordered" evidence="7">
    <location>
        <begin position="444"/>
        <end position="466"/>
    </location>
</feature>
<keyword evidence="6" id="KW-0325">Glycoprotein</keyword>
<dbReference type="CDD" id="cd00063">
    <property type="entry name" value="FN3"/>
    <property type="match status" value="2"/>
</dbReference>
<feature type="non-terminal residue" evidence="9">
    <location>
        <position position="513"/>
    </location>
</feature>
<dbReference type="InterPro" id="IPR050525">
    <property type="entry name" value="ECM_Assembly_Org"/>
</dbReference>
<evidence type="ECO:0000256" key="5">
    <source>
        <dbReference type="ARBA" id="ARBA00023119"/>
    </source>
</evidence>
<dbReference type="PANTHER" id="PTHR24020">
    <property type="entry name" value="COLLAGEN ALPHA"/>
    <property type="match status" value="1"/>
</dbReference>
<feature type="compositionally biased region" description="Basic residues" evidence="7">
    <location>
        <begin position="206"/>
        <end position="215"/>
    </location>
</feature>
<dbReference type="Gene3D" id="2.60.40.10">
    <property type="entry name" value="Immunoglobulins"/>
    <property type="match status" value="2"/>
</dbReference>
<dbReference type="SUPFAM" id="SSF53300">
    <property type="entry name" value="vWA-like"/>
    <property type="match status" value="1"/>
</dbReference>
<dbReference type="GO" id="GO:0005581">
    <property type="term" value="C:collagen trimer"/>
    <property type="evidence" value="ECO:0007669"/>
    <property type="project" value="UniProtKB-KW"/>
</dbReference>
<gene>
    <name evidence="9" type="ORF">AMELA_G00196240</name>
</gene>
<evidence type="ECO:0000256" key="3">
    <source>
        <dbReference type="ARBA" id="ARBA00022530"/>
    </source>
</evidence>
<accession>A0A7J6A9Q0</accession>
<dbReference type="Proteomes" id="UP000593565">
    <property type="component" value="Unassembled WGS sequence"/>
</dbReference>
<keyword evidence="10" id="KW-1185">Reference proteome</keyword>
<dbReference type="InterPro" id="IPR013783">
    <property type="entry name" value="Ig-like_fold"/>
</dbReference>
<keyword evidence="5" id="KW-0176">Collagen</keyword>
<dbReference type="EMBL" id="JAAGNN010000017">
    <property type="protein sequence ID" value="KAF4078168.1"/>
    <property type="molecule type" value="Genomic_DNA"/>
</dbReference>
<sequence length="513" mass="57116">MRREDRGQSGVASGPAGLWCSLGLLSRLPFCPCPMSALVWIILLILASEVSTQGRLKLTVLSEDRLQMKWKEAEGPVQGYKVRVRTISDVPEPELMLTTTRGRATVAGLNSKQEYLLQVLVLNGTVEKLIAKRRFTINVLREEEEARNGNPKHKRKVQAIGSGSGEMDDATEVLESLPTVLYQDPTTIEPPPIADQEEQEVEKGKDKKKKKKDKNRTKTNDEKVDSRGKPAEEEHKVRKNTPVTAGSSHKPFQCRAGVQADLVLLVDGSWSIGRTNFKKVREFLEGLVTPFRIGPYGVQIALSQYSGDPRTEWQLNNFTSKEQLLDAVQNFRYKGGNTFTGQALIHVLEENLKEEVGARSDTPQFLLLLTDGKSQDDAIAAASRLKNAGVEIIAVGVKNADEAELKQVASEPLELNVYNVNDFPLLSKLVGRLVRILCGKMEERSKTRRAHPTEDPGLSYPSPTDLRYSELGPKEVRLSWTGPGRVVQQYRVVFHSSEGQSPQEVNLTFNLQP</sequence>